<keyword evidence="3" id="KW-1185">Reference proteome</keyword>
<proteinExistence type="predicted"/>
<dbReference type="InterPro" id="IPR009207">
    <property type="entry name" value="SET7_MeTrfase"/>
</dbReference>
<dbReference type="InterPro" id="IPR046341">
    <property type="entry name" value="SET_dom_sf"/>
</dbReference>
<dbReference type="GO" id="GO:0062122">
    <property type="term" value="F:histone H3K37 methyltransferase activity"/>
    <property type="evidence" value="ECO:0007669"/>
    <property type="project" value="InterPro"/>
</dbReference>
<evidence type="ECO:0000259" key="1">
    <source>
        <dbReference type="PROSITE" id="PS50280"/>
    </source>
</evidence>
<gene>
    <name evidence="2" type="ordered locus">Halhy_0688</name>
</gene>
<feature type="domain" description="SET" evidence="1">
    <location>
        <begin position="5"/>
        <end position="114"/>
    </location>
</feature>
<accession>F4L2N2</accession>
<dbReference type="PIRSF" id="PIRSF022536">
    <property type="entry name" value="A612L_SET"/>
    <property type="match status" value="1"/>
</dbReference>
<sequence length="132" mass="14939">MQRIPSIYFGPSEIGGRGVFSTEPIAADSLVEICPVIACPKEDLPVIHKTFLHDYYFLWGENDDECAIALGFGSLYNHSRQPNARYWCDPEAAIIEIWTIRDIEAGEEITVNYNGDPEIQDPVWFEEGGEEK</sequence>
<dbReference type="eggNOG" id="COG2940">
    <property type="taxonomic scope" value="Bacteria"/>
</dbReference>
<dbReference type="OrthoDB" id="279507at2"/>
<dbReference type="RefSeq" id="WP_013763160.1">
    <property type="nucleotide sequence ID" value="NC_015510.1"/>
</dbReference>
<dbReference type="PROSITE" id="PS50280">
    <property type="entry name" value="SET"/>
    <property type="match status" value="1"/>
</dbReference>
<protein>
    <submittedName>
        <fullName evidence="2">Nuclear protein SET</fullName>
    </submittedName>
</protein>
<reference evidence="2 3" key="1">
    <citation type="journal article" date="2011" name="Stand. Genomic Sci.">
        <title>Complete genome sequence of Haliscomenobacter hydrossis type strain (O).</title>
        <authorList>
            <consortium name="US DOE Joint Genome Institute (JGI-PGF)"/>
            <person name="Daligault H."/>
            <person name="Lapidus A."/>
            <person name="Zeytun A."/>
            <person name="Nolan M."/>
            <person name="Lucas S."/>
            <person name="Del Rio T.G."/>
            <person name="Tice H."/>
            <person name="Cheng J.F."/>
            <person name="Tapia R."/>
            <person name="Han C."/>
            <person name="Goodwin L."/>
            <person name="Pitluck S."/>
            <person name="Liolios K."/>
            <person name="Pagani I."/>
            <person name="Ivanova N."/>
            <person name="Huntemann M."/>
            <person name="Mavromatis K."/>
            <person name="Mikhailova N."/>
            <person name="Pati A."/>
            <person name="Chen A."/>
            <person name="Palaniappan K."/>
            <person name="Land M."/>
            <person name="Hauser L."/>
            <person name="Brambilla E.M."/>
            <person name="Rohde M."/>
            <person name="Verbarg S."/>
            <person name="Goker M."/>
            <person name="Bristow J."/>
            <person name="Eisen J.A."/>
            <person name="Markowitz V."/>
            <person name="Hugenholtz P."/>
            <person name="Kyrpides N.C."/>
            <person name="Klenk H.P."/>
            <person name="Woyke T."/>
        </authorList>
    </citation>
    <scope>NUCLEOTIDE SEQUENCE [LARGE SCALE GENOMIC DNA]</scope>
    <source>
        <strain evidence="3">ATCC 27775 / DSM 1100 / LMG 10767 / O</strain>
    </source>
</reference>
<dbReference type="EMBL" id="CP002691">
    <property type="protein sequence ID" value="AEE48596.1"/>
    <property type="molecule type" value="Genomic_DNA"/>
</dbReference>
<evidence type="ECO:0000313" key="3">
    <source>
        <dbReference type="Proteomes" id="UP000008461"/>
    </source>
</evidence>
<dbReference type="SUPFAM" id="SSF82199">
    <property type="entry name" value="SET domain"/>
    <property type="match status" value="1"/>
</dbReference>
<dbReference type="Gene3D" id="2.170.270.10">
    <property type="entry name" value="SET domain"/>
    <property type="match status" value="1"/>
</dbReference>
<dbReference type="AlphaFoldDB" id="F4L2N2"/>
<dbReference type="SMART" id="SM00317">
    <property type="entry name" value="SET"/>
    <property type="match status" value="1"/>
</dbReference>
<dbReference type="Pfam" id="PF00856">
    <property type="entry name" value="SET"/>
    <property type="match status" value="1"/>
</dbReference>
<dbReference type="HOGENOM" id="CLU_124044_1_0_10"/>
<dbReference type="CDD" id="cd10540">
    <property type="entry name" value="SET_SpSet7-like"/>
    <property type="match status" value="1"/>
</dbReference>
<dbReference type="STRING" id="760192.Halhy_0688"/>
<name>F4L2N2_HALH1</name>
<dbReference type="Proteomes" id="UP000008461">
    <property type="component" value="Chromosome"/>
</dbReference>
<reference key="2">
    <citation type="submission" date="2011-04" db="EMBL/GenBank/DDBJ databases">
        <title>Complete sequence of chromosome of Haliscomenobacter hydrossis DSM 1100.</title>
        <authorList>
            <consortium name="US DOE Joint Genome Institute (JGI-PGF)"/>
            <person name="Lucas S."/>
            <person name="Han J."/>
            <person name="Lapidus A."/>
            <person name="Bruce D."/>
            <person name="Goodwin L."/>
            <person name="Pitluck S."/>
            <person name="Peters L."/>
            <person name="Kyrpides N."/>
            <person name="Mavromatis K."/>
            <person name="Ivanova N."/>
            <person name="Ovchinnikova G."/>
            <person name="Pagani I."/>
            <person name="Daligault H."/>
            <person name="Detter J.C."/>
            <person name="Han C."/>
            <person name="Land M."/>
            <person name="Hauser L."/>
            <person name="Markowitz V."/>
            <person name="Cheng J.-F."/>
            <person name="Hugenholtz P."/>
            <person name="Woyke T."/>
            <person name="Wu D."/>
            <person name="Verbarg S."/>
            <person name="Frueling A."/>
            <person name="Brambilla E."/>
            <person name="Klenk H.-P."/>
            <person name="Eisen J.A."/>
        </authorList>
    </citation>
    <scope>NUCLEOTIDE SEQUENCE</scope>
    <source>
        <strain>DSM 1100</strain>
    </source>
</reference>
<organism evidence="2 3">
    <name type="scientific">Haliscomenobacter hydrossis (strain ATCC 27775 / DSM 1100 / LMG 10767 / O)</name>
    <dbReference type="NCBI Taxonomy" id="760192"/>
    <lineage>
        <taxon>Bacteria</taxon>
        <taxon>Pseudomonadati</taxon>
        <taxon>Bacteroidota</taxon>
        <taxon>Saprospiria</taxon>
        <taxon>Saprospirales</taxon>
        <taxon>Haliscomenobacteraceae</taxon>
        <taxon>Haliscomenobacter</taxon>
    </lineage>
</organism>
<evidence type="ECO:0000313" key="2">
    <source>
        <dbReference type="EMBL" id="AEE48596.1"/>
    </source>
</evidence>
<dbReference type="KEGG" id="hhy:Halhy_0688"/>
<dbReference type="InterPro" id="IPR001214">
    <property type="entry name" value="SET_dom"/>
</dbReference>